<dbReference type="Proteomes" id="UP000231453">
    <property type="component" value="Unassembled WGS sequence"/>
</dbReference>
<dbReference type="Pfam" id="PF18933">
    <property type="entry name" value="PsbP_2"/>
    <property type="match status" value="1"/>
</dbReference>
<comment type="caution">
    <text evidence="2">The sequence shown here is derived from an EMBL/GenBank/DDBJ whole genome shotgun (WGS) entry which is preliminary data.</text>
</comment>
<accession>A0A2M7VBG8</accession>
<protein>
    <recommendedName>
        <fullName evidence="4">PsbP C-terminal domain-containing protein</fullName>
    </recommendedName>
</protein>
<dbReference type="PROSITE" id="PS51257">
    <property type="entry name" value="PROKAR_LIPOPROTEIN"/>
    <property type="match status" value="1"/>
</dbReference>
<gene>
    <name evidence="2" type="ORF">COX80_01295</name>
</gene>
<keyword evidence="1" id="KW-0732">Signal</keyword>
<feature type="signal peptide" evidence="1">
    <location>
        <begin position="1"/>
        <end position="20"/>
    </location>
</feature>
<evidence type="ECO:0000313" key="2">
    <source>
        <dbReference type="EMBL" id="PIZ96434.1"/>
    </source>
</evidence>
<feature type="chain" id="PRO_5014967381" description="PsbP C-terminal domain-containing protein" evidence="1">
    <location>
        <begin position="21"/>
        <end position="191"/>
    </location>
</feature>
<dbReference type="AlphaFoldDB" id="A0A2M7VBG8"/>
<evidence type="ECO:0008006" key="4">
    <source>
        <dbReference type="Google" id="ProtNLM"/>
    </source>
</evidence>
<reference evidence="3" key="1">
    <citation type="submission" date="2017-09" db="EMBL/GenBank/DDBJ databases">
        <title>Depth-based differentiation of microbial function through sediment-hosted aquifers and enrichment of novel symbionts in the deep terrestrial subsurface.</title>
        <authorList>
            <person name="Probst A.J."/>
            <person name="Ladd B."/>
            <person name="Jarett J.K."/>
            <person name="Geller-Mcgrath D.E."/>
            <person name="Sieber C.M.K."/>
            <person name="Emerson J.B."/>
            <person name="Anantharaman K."/>
            <person name="Thomas B.C."/>
            <person name="Malmstrom R."/>
            <person name="Stieglmeier M."/>
            <person name="Klingl A."/>
            <person name="Woyke T."/>
            <person name="Ryan C.M."/>
            <person name="Banfield J.F."/>
        </authorList>
    </citation>
    <scope>NUCLEOTIDE SEQUENCE [LARGE SCALE GENOMIC DNA]</scope>
</reference>
<sequence>MKKSNLGLLVVAFSVLFVGAGCSKEASDTNVSELQDSKSFSYSDSNNTYEISGLIAKDWTENKDADPRVETMFFSPEKEGDDFRENINIVRFEFADGEKEMTIDEYADSALTGSDRSPGYKLLSRTSSTISGYPAVHVVYQAYSTPGLMQFEQTFFKTDKEGYMVTFTGTPDGAVEFEQVYQDFLKSIVAK</sequence>
<evidence type="ECO:0000313" key="3">
    <source>
        <dbReference type="Proteomes" id="UP000231453"/>
    </source>
</evidence>
<dbReference type="EMBL" id="PFPL01000022">
    <property type="protein sequence ID" value="PIZ96434.1"/>
    <property type="molecule type" value="Genomic_DNA"/>
</dbReference>
<dbReference type="Gene3D" id="3.40.1000.10">
    <property type="entry name" value="Mog1/PsbP, alpha/beta/alpha sandwich"/>
    <property type="match status" value="1"/>
</dbReference>
<organism evidence="2 3">
    <name type="scientific">Candidatus Magasanikbacteria bacterium CG_4_10_14_0_2_um_filter_33_14</name>
    <dbReference type="NCBI Taxonomy" id="1974636"/>
    <lineage>
        <taxon>Bacteria</taxon>
        <taxon>Candidatus Magasanikiibacteriota</taxon>
    </lineage>
</organism>
<proteinExistence type="predicted"/>
<evidence type="ECO:0000256" key="1">
    <source>
        <dbReference type="SAM" id="SignalP"/>
    </source>
</evidence>
<name>A0A2M7VBG8_9BACT</name>